<evidence type="ECO:0000313" key="1">
    <source>
        <dbReference type="EMBL" id="CAB5371570.1"/>
    </source>
</evidence>
<name>A0A916E8U8_9GLOM</name>
<organism evidence="1 2">
    <name type="scientific">Rhizophagus irregularis</name>
    <dbReference type="NCBI Taxonomy" id="588596"/>
    <lineage>
        <taxon>Eukaryota</taxon>
        <taxon>Fungi</taxon>
        <taxon>Fungi incertae sedis</taxon>
        <taxon>Mucoromycota</taxon>
        <taxon>Glomeromycotina</taxon>
        <taxon>Glomeromycetes</taxon>
        <taxon>Glomerales</taxon>
        <taxon>Glomeraceae</taxon>
        <taxon>Rhizophagus</taxon>
    </lineage>
</organism>
<accession>A0A916E8U8</accession>
<dbReference type="Proteomes" id="UP000684084">
    <property type="component" value="Unassembled WGS sequence"/>
</dbReference>
<evidence type="ECO:0000313" key="2">
    <source>
        <dbReference type="Proteomes" id="UP000684084"/>
    </source>
</evidence>
<sequence>MKQGLSTVFKDTTIYAYLVDGFGAKRDVCNERIIISHGGGKSYKQNELSAITIIIGKGSCAILRTWGKLEGGENLNDEEALNETKRL</sequence>
<protein>
    <submittedName>
        <fullName evidence="1">Uncharacterized protein</fullName>
    </submittedName>
</protein>
<comment type="caution">
    <text evidence="1">The sequence shown here is derived from an EMBL/GenBank/DDBJ whole genome shotgun (WGS) entry which is preliminary data.</text>
</comment>
<dbReference type="AlphaFoldDB" id="A0A916E8U8"/>
<dbReference type="VEuPathDB" id="FungiDB:RhiirFUN_022331"/>
<gene>
    <name evidence="1" type="ORF">CHRIB12_LOCUS13152</name>
</gene>
<dbReference type="EMBL" id="CAGKOT010000029">
    <property type="protein sequence ID" value="CAB5371570.1"/>
    <property type="molecule type" value="Genomic_DNA"/>
</dbReference>
<proteinExistence type="predicted"/>
<reference evidence="1" key="1">
    <citation type="submission" date="2020-05" db="EMBL/GenBank/DDBJ databases">
        <authorList>
            <person name="Rincon C."/>
            <person name="Sanders R I."/>
            <person name="Robbins C."/>
            <person name="Chaturvedi A."/>
        </authorList>
    </citation>
    <scope>NUCLEOTIDE SEQUENCE</scope>
    <source>
        <strain evidence="1">CHB12</strain>
    </source>
</reference>
<dbReference type="OrthoDB" id="2308559at2759"/>